<evidence type="ECO:0000313" key="7">
    <source>
        <dbReference type="Proteomes" id="UP001168552"/>
    </source>
</evidence>
<reference evidence="6" key="1">
    <citation type="submission" date="2023-06" db="EMBL/GenBank/DDBJ databases">
        <title>Cytophagales bacterium Strain LB-30, isolated from soil.</title>
        <authorList>
            <person name="Liu B."/>
        </authorList>
    </citation>
    <scope>NUCLEOTIDE SEQUENCE</scope>
    <source>
        <strain evidence="6">LB-30</strain>
    </source>
</reference>
<name>A0ABT8F8I6_9BACT</name>
<sequence>MATRRNLLILLGVIVLAVAYYFMRSQGDGQQVELLSPVKKGTFTIEITTTGELEAKNAVKIMGPSGIRSAGIWQMKIESMVDEGTVVKKGDYVANLDKSELAGKMQNLQTELEKIQSQYLQTKLDTTLQMRQSRDELINLKYAVEERELVLEQSRFEPPATIKQAEIDLDKAKRSYQQAVENYKIKSDQSKAKMQEVAANLSKAQRELDNMDQLMASFTIFAPEDGMVIYVREWDGSRVSAGSTIGAWDPTVASLPDLSSMISKTYVNEVDIRKIKVGQWVAVGLDAFPEKKLTGKVIKVANVGEQKPNSDAKVFEVVVEINEEDTSLRPAMTTSNAILAEQVSDALFIPLEALHTQGDSISYVFKKEGLSVVKQEVQVGKTNSNEAIVLRGLKENEEVFLSKPSGQEGKELVLLSATETLSLQ</sequence>
<evidence type="ECO:0000259" key="5">
    <source>
        <dbReference type="Pfam" id="PF25990"/>
    </source>
</evidence>
<keyword evidence="7" id="KW-1185">Reference proteome</keyword>
<dbReference type="EMBL" id="JAUHJS010000008">
    <property type="protein sequence ID" value="MDN4166755.1"/>
    <property type="molecule type" value="Genomic_DNA"/>
</dbReference>
<feature type="domain" description="YknX-like beta-barrel" evidence="5">
    <location>
        <begin position="264"/>
        <end position="334"/>
    </location>
</feature>
<dbReference type="PANTHER" id="PTHR32347">
    <property type="entry name" value="EFFLUX SYSTEM COMPONENT YKNX-RELATED"/>
    <property type="match status" value="1"/>
</dbReference>
<dbReference type="Gene3D" id="2.40.30.170">
    <property type="match status" value="1"/>
</dbReference>
<gene>
    <name evidence="6" type="ORF">QWY31_14685</name>
</gene>
<dbReference type="Pfam" id="PF25990">
    <property type="entry name" value="Beta-barrel_YknX"/>
    <property type="match status" value="1"/>
</dbReference>
<evidence type="ECO:0000256" key="2">
    <source>
        <dbReference type="ARBA" id="ARBA00023054"/>
    </source>
</evidence>
<dbReference type="InterPro" id="IPR050465">
    <property type="entry name" value="UPF0194_transport"/>
</dbReference>
<feature type="transmembrane region" description="Helical" evidence="4">
    <location>
        <begin position="7"/>
        <end position="23"/>
    </location>
</feature>
<evidence type="ECO:0000256" key="4">
    <source>
        <dbReference type="SAM" id="Phobius"/>
    </source>
</evidence>
<comment type="subcellular location">
    <subcellularLocation>
        <location evidence="1">Cell envelope</location>
    </subcellularLocation>
</comment>
<evidence type="ECO:0000313" key="6">
    <source>
        <dbReference type="EMBL" id="MDN4166755.1"/>
    </source>
</evidence>
<keyword evidence="4" id="KW-1133">Transmembrane helix</keyword>
<feature type="coiled-coil region" evidence="3">
    <location>
        <begin position="98"/>
        <end position="125"/>
    </location>
</feature>
<dbReference type="Gene3D" id="2.40.420.20">
    <property type="match status" value="1"/>
</dbReference>
<evidence type="ECO:0000256" key="3">
    <source>
        <dbReference type="SAM" id="Coils"/>
    </source>
</evidence>
<comment type="caution">
    <text evidence="6">The sequence shown here is derived from an EMBL/GenBank/DDBJ whole genome shotgun (WGS) entry which is preliminary data.</text>
</comment>
<keyword evidence="4" id="KW-0812">Transmembrane</keyword>
<protein>
    <submittedName>
        <fullName evidence="6">Efflux RND transporter periplasmic adaptor subunit</fullName>
    </submittedName>
</protein>
<dbReference type="PANTHER" id="PTHR32347:SF23">
    <property type="entry name" value="BLL5650 PROTEIN"/>
    <property type="match status" value="1"/>
</dbReference>
<evidence type="ECO:0000256" key="1">
    <source>
        <dbReference type="ARBA" id="ARBA00004196"/>
    </source>
</evidence>
<feature type="coiled-coil region" evidence="3">
    <location>
        <begin position="162"/>
        <end position="214"/>
    </location>
</feature>
<accession>A0ABT8F8I6</accession>
<dbReference type="RefSeq" id="WP_320005293.1">
    <property type="nucleotide sequence ID" value="NZ_JAUHJS010000008.1"/>
</dbReference>
<dbReference type="Proteomes" id="UP001168552">
    <property type="component" value="Unassembled WGS sequence"/>
</dbReference>
<keyword evidence="2 3" id="KW-0175">Coiled coil</keyword>
<dbReference type="InterPro" id="IPR058636">
    <property type="entry name" value="Beta-barrel_YknX"/>
</dbReference>
<keyword evidence="4" id="KW-0472">Membrane</keyword>
<proteinExistence type="predicted"/>
<organism evidence="6 7">
    <name type="scientific">Shiella aurantiaca</name>
    <dbReference type="NCBI Taxonomy" id="3058365"/>
    <lineage>
        <taxon>Bacteria</taxon>
        <taxon>Pseudomonadati</taxon>
        <taxon>Bacteroidota</taxon>
        <taxon>Cytophagia</taxon>
        <taxon>Cytophagales</taxon>
        <taxon>Shiellaceae</taxon>
        <taxon>Shiella</taxon>
    </lineage>
</organism>